<dbReference type="SUPFAM" id="SSF52047">
    <property type="entry name" value="RNI-like"/>
    <property type="match status" value="2"/>
</dbReference>
<evidence type="ECO:0000313" key="2">
    <source>
        <dbReference type="EMBL" id="VFT91988.1"/>
    </source>
</evidence>
<dbReference type="InterPro" id="IPR001611">
    <property type="entry name" value="Leu-rich_rpt"/>
</dbReference>
<dbReference type="InterPro" id="IPR032675">
    <property type="entry name" value="LRR_dom_sf"/>
</dbReference>
<dbReference type="InterPro" id="IPR006553">
    <property type="entry name" value="Leu-rich_rpt_Cys-con_subtyp"/>
</dbReference>
<organism evidence="2 3">
    <name type="scientific">Aphanomyces stellatus</name>
    <dbReference type="NCBI Taxonomy" id="120398"/>
    <lineage>
        <taxon>Eukaryota</taxon>
        <taxon>Sar</taxon>
        <taxon>Stramenopiles</taxon>
        <taxon>Oomycota</taxon>
        <taxon>Saprolegniomycetes</taxon>
        <taxon>Saprolegniales</taxon>
        <taxon>Verrucalvaceae</taxon>
        <taxon>Aphanomyces</taxon>
    </lineage>
</organism>
<dbReference type="Proteomes" id="UP000332933">
    <property type="component" value="Unassembled WGS sequence"/>
</dbReference>
<dbReference type="SMART" id="SM00367">
    <property type="entry name" value="LRR_CC"/>
    <property type="match status" value="9"/>
</dbReference>
<reference evidence="1" key="2">
    <citation type="submission" date="2019-06" db="EMBL/GenBank/DDBJ databases">
        <title>Genomics analysis of Aphanomyces spp. identifies a new class of oomycete effector associated with host adaptation.</title>
        <authorList>
            <person name="Gaulin E."/>
        </authorList>
    </citation>
    <scope>NUCLEOTIDE SEQUENCE</scope>
    <source>
        <strain evidence="1">CBS 578.67</strain>
    </source>
</reference>
<dbReference type="PANTHER" id="PTHR13318">
    <property type="entry name" value="PARTNER OF PAIRED, ISOFORM B-RELATED"/>
    <property type="match status" value="1"/>
</dbReference>
<dbReference type="AlphaFoldDB" id="A0A485L2K5"/>
<dbReference type="Pfam" id="PF13516">
    <property type="entry name" value="LRR_6"/>
    <property type="match status" value="3"/>
</dbReference>
<dbReference type="GO" id="GO:0031146">
    <property type="term" value="P:SCF-dependent proteasomal ubiquitin-dependent protein catabolic process"/>
    <property type="evidence" value="ECO:0007669"/>
    <property type="project" value="TreeGrafter"/>
</dbReference>
<dbReference type="OrthoDB" id="120976at2759"/>
<proteinExistence type="predicted"/>
<protein>
    <submittedName>
        <fullName evidence="2">Aste57867_15179 protein</fullName>
    </submittedName>
</protein>
<dbReference type="GO" id="GO:0019005">
    <property type="term" value="C:SCF ubiquitin ligase complex"/>
    <property type="evidence" value="ECO:0007669"/>
    <property type="project" value="TreeGrafter"/>
</dbReference>
<evidence type="ECO:0000313" key="1">
    <source>
        <dbReference type="EMBL" id="KAF0693905.1"/>
    </source>
</evidence>
<gene>
    <name evidence="2" type="primary">Aste57867_15179</name>
    <name evidence="1" type="ORF">As57867_015123</name>
    <name evidence="2" type="ORF">ASTE57867_15179</name>
</gene>
<dbReference type="EMBL" id="VJMH01005633">
    <property type="protein sequence ID" value="KAF0693905.1"/>
    <property type="molecule type" value="Genomic_DNA"/>
</dbReference>
<accession>A0A485L2K5</accession>
<keyword evidence="3" id="KW-1185">Reference proteome</keyword>
<evidence type="ECO:0000313" key="3">
    <source>
        <dbReference type="Proteomes" id="UP000332933"/>
    </source>
</evidence>
<sequence>MGTNYSGGVEEVAAMPWKDHSPCFMLNEMETQISGNQQPELDRHRCERRVLASPGSSLVDLCVRRVCCNLLAAETPLYDLVASSSTTPSTELPTELVAKLLACLVDHGAMTQATFRSVCHLAGPTIQHLRGCLDLRDAWLDGMDLSHVVHVDVGGCTRLQGGARSLLPPLVQLRFASFANCRQLSSAALARMLRPSTHLAVLDLSGCDRLNDTALRALRSLQQLVRVNLSRCGHITDRGLSYLPLSIQELAIARCDALTDVGLRDAVANMVRLTALDLSHGNFTNQGMLWLAEGVAPRLRRLAIAGCQHIDQDGLEGLGPVLECLDAAQCGGVRGPMALWTQLKELTLARCGCRDMDMMPLASMVHLRALNVSRTGRALTTWRMKQWSTLTDLRHLSMAGSTVDDETLLHLCLHLHDLERLDVAHTAVSDAGMVHLKHLAKLAYLNADTEGMTYHALPFICEATTLTSLDVFGASIADRGLEHLAKVPHLTKLVICGGRVSDAGVRLIAMHAPQLTRLNLSQNRNIHSHALAHVAKLPHLASLNLSHTSISTTGLHHLLGLTQLRTIAIYGVEVTDEMVALLTGMHRLFALCSSSPKIDCPHSTTSDAVEWETIGCPTPLCESLFPRVVR</sequence>
<reference evidence="2 3" key="1">
    <citation type="submission" date="2019-03" db="EMBL/GenBank/DDBJ databases">
        <authorList>
            <person name="Gaulin E."/>
            <person name="Dumas B."/>
        </authorList>
    </citation>
    <scope>NUCLEOTIDE SEQUENCE [LARGE SCALE GENOMIC DNA]</scope>
    <source>
        <strain evidence="2">CBS 568.67</strain>
    </source>
</reference>
<dbReference type="EMBL" id="CAADRA010005654">
    <property type="protein sequence ID" value="VFT91988.1"/>
    <property type="molecule type" value="Genomic_DNA"/>
</dbReference>
<dbReference type="Gene3D" id="3.80.10.10">
    <property type="entry name" value="Ribonuclease Inhibitor"/>
    <property type="match status" value="4"/>
</dbReference>
<name>A0A485L2K5_9STRA</name>